<sequence length="123" mass="13711">MSESIHYTVLKDINGRVTVTLNSIVLAESGAVISLSEVYKNKEYPSVMYFPRAGVNMALFSKVEGFHTSCPIKGSASYYTLEVDGEEVENAAWSYENPLQENAKIKGYIAFDLTKFNPSITRK</sequence>
<name>A0A2A5C661_9GAMM</name>
<evidence type="ECO:0000259" key="1">
    <source>
        <dbReference type="Pfam" id="PF04248"/>
    </source>
</evidence>
<dbReference type="InterPro" id="IPR038694">
    <property type="entry name" value="DUF427_sf"/>
</dbReference>
<organism evidence="2 3">
    <name type="scientific">SAR86 cluster bacterium</name>
    <dbReference type="NCBI Taxonomy" id="2030880"/>
    <lineage>
        <taxon>Bacteria</taxon>
        <taxon>Pseudomonadati</taxon>
        <taxon>Pseudomonadota</taxon>
        <taxon>Gammaproteobacteria</taxon>
        <taxon>SAR86 cluster</taxon>
    </lineage>
</organism>
<evidence type="ECO:0000313" key="2">
    <source>
        <dbReference type="EMBL" id="PCJ39302.1"/>
    </source>
</evidence>
<comment type="caution">
    <text evidence="2">The sequence shown here is derived from an EMBL/GenBank/DDBJ whole genome shotgun (WGS) entry which is preliminary data.</text>
</comment>
<dbReference type="InterPro" id="IPR007361">
    <property type="entry name" value="DUF427"/>
</dbReference>
<feature type="domain" description="DUF427" evidence="1">
    <location>
        <begin position="17"/>
        <end position="112"/>
    </location>
</feature>
<dbReference type="EMBL" id="NVWI01000016">
    <property type="protein sequence ID" value="PCJ39302.1"/>
    <property type="molecule type" value="Genomic_DNA"/>
</dbReference>
<dbReference type="AlphaFoldDB" id="A0A2A5C661"/>
<accession>A0A2A5C661</accession>
<dbReference type="Proteomes" id="UP000228987">
    <property type="component" value="Unassembled WGS sequence"/>
</dbReference>
<dbReference type="PANTHER" id="PTHR34310">
    <property type="entry name" value="DUF427 DOMAIN PROTEIN (AFU_ORTHOLOGUE AFUA_3G02220)"/>
    <property type="match status" value="1"/>
</dbReference>
<evidence type="ECO:0000313" key="3">
    <source>
        <dbReference type="Proteomes" id="UP000228987"/>
    </source>
</evidence>
<reference evidence="3" key="1">
    <citation type="submission" date="2017-08" db="EMBL/GenBank/DDBJ databases">
        <title>A dynamic microbial community with high functional redundancy inhabits the cold, oxic subseafloor aquifer.</title>
        <authorList>
            <person name="Tully B.J."/>
            <person name="Wheat C.G."/>
            <person name="Glazer B.T."/>
            <person name="Huber J.A."/>
        </authorList>
    </citation>
    <scope>NUCLEOTIDE SEQUENCE [LARGE SCALE GENOMIC DNA]</scope>
</reference>
<dbReference type="Gene3D" id="2.170.150.40">
    <property type="entry name" value="Domain of unknown function (DUF427)"/>
    <property type="match status" value="1"/>
</dbReference>
<gene>
    <name evidence="2" type="ORF">COA71_14380</name>
</gene>
<dbReference type="Pfam" id="PF04248">
    <property type="entry name" value="NTP_transf_9"/>
    <property type="match status" value="1"/>
</dbReference>
<proteinExistence type="predicted"/>
<protein>
    <recommendedName>
        <fullName evidence="1">DUF427 domain-containing protein</fullName>
    </recommendedName>
</protein>
<dbReference type="PANTHER" id="PTHR34310:SF9">
    <property type="entry name" value="BLR5716 PROTEIN"/>
    <property type="match status" value="1"/>
</dbReference>